<comment type="subcellular location">
    <subcellularLocation>
        <location evidence="5">Cell membrane</location>
        <topology evidence="5">Multi-pass membrane protein</topology>
    </subcellularLocation>
</comment>
<comment type="similarity">
    <text evidence="5">Belongs to the UPF0397 family.</text>
</comment>
<feature type="transmembrane region" description="Helical" evidence="5">
    <location>
        <begin position="74"/>
        <end position="92"/>
    </location>
</feature>
<accession>A0A2A5RQA3</accession>
<dbReference type="InterPro" id="IPR022914">
    <property type="entry name" value="UPF0397"/>
</dbReference>
<dbReference type="AlphaFoldDB" id="A0A2A5RQA3"/>
<organism evidence="6 7">
    <name type="scientific">Lactococcus fujiensis JCM 16395</name>
    <dbReference type="NCBI Taxonomy" id="1291764"/>
    <lineage>
        <taxon>Bacteria</taxon>
        <taxon>Bacillati</taxon>
        <taxon>Bacillota</taxon>
        <taxon>Bacilli</taxon>
        <taxon>Lactobacillales</taxon>
        <taxon>Streptococcaceae</taxon>
        <taxon>Lactococcus</taxon>
    </lineage>
</organism>
<feature type="transmembrane region" description="Helical" evidence="5">
    <location>
        <begin position="38"/>
        <end position="62"/>
    </location>
</feature>
<protein>
    <recommendedName>
        <fullName evidence="5">UPF0397 protein RT41_GL000376</fullName>
    </recommendedName>
</protein>
<keyword evidence="3 5" id="KW-1133">Transmembrane helix</keyword>
<keyword evidence="4 5" id="KW-0472">Membrane</keyword>
<sequence length="180" mass="19319">MFKVTIKTFVAAGIGAALFFVLDRFASIPVFANTTISLQYGILALFAVIFGPIAGFLIAFIGHALNDFTTYGPWWSWIIADGLLGLALGLLVNRIKIASEPFDGKKIITFNLWQIIANIVCWGVIAPIGDILIYAEPANKVFTQGLIASVGDIISTGVIGTLLLVAYSKTIVKPGSLKKE</sequence>
<dbReference type="PANTHER" id="PTHR37815:SF3">
    <property type="entry name" value="UPF0397 PROTEIN SPR0429"/>
    <property type="match status" value="1"/>
</dbReference>
<dbReference type="STRING" id="1291764.GCA_001311235_00022"/>
<keyword evidence="2 5" id="KW-0812">Transmembrane</keyword>
<dbReference type="NCBIfam" id="NF010182">
    <property type="entry name" value="PRK13661.1"/>
    <property type="match status" value="1"/>
</dbReference>
<evidence type="ECO:0000256" key="1">
    <source>
        <dbReference type="ARBA" id="ARBA00022475"/>
    </source>
</evidence>
<evidence type="ECO:0000313" key="7">
    <source>
        <dbReference type="Proteomes" id="UP000218181"/>
    </source>
</evidence>
<dbReference type="Pfam" id="PF07155">
    <property type="entry name" value="ECF-ribofla_trS"/>
    <property type="match status" value="1"/>
</dbReference>
<feature type="transmembrane region" description="Helical" evidence="5">
    <location>
        <begin position="6"/>
        <end position="26"/>
    </location>
</feature>
<feature type="transmembrane region" description="Helical" evidence="5">
    <location>
        <begin position="112"/>
        <end position="134"/>
    </location>
</feature>
<evidence type="ECO:0000256" key="3">
    <source>
        <dbReference type="ARBA" id="ARBA00022989"/>
    </source>
</evidence>
<reference evidence="6 7" key="1">
    <citation type="submission" date="2014-12" db="EMBL/GenBank/DDBJ databases">
        <title>Draft genome sequences of 10 type strains of Lactococcus.</title>
        <authorList>
            <person name="Sun Z."/>
            <person name="Zhong Z."/>
            <person name="Liu W."/>
            <person name="Zhang W."/>
            <person name="Zhang H."/>
        </authorList>
    </citation>
    <scope>NUCLEOTIDE SEQUENCE [LARGE SCALE GENOMIC DNA]</scope>
    <source>
        <strain evidence="6 7">JCM 16395</strain>
    </source>
</reference>
<dbReference type="RefSeq" id="WP_054639073.1">
    <property type="nucleotide sequence ID" value="NZ_BBAL01000001.1"/>
</dbReference>
<proteinExistence type="inferred from homology"/>
<evidence type="ECO:0000313" key="6">
    <source>
        <dbReference type="EMBL" id="PCS01612.1"/>
    </source>
</evidence>
<dbReference type="EMBL" id="JXJU01000001">
    <property type="protein sequence ID" value="PCS01612.1"/>
    <property type="molecule type" value="Genomic_DNA"/>
</dbReference>
<dbReference type="PANTHER" id="PTHR37815">
    <property type="entry name" value="UPF0397 PROTEIN BC_2624-RELATED"/>
    <property type="match status" value="1"/>
</dbReference>
<name>A0A2A5RQA3_9LACT</name>
<feature type="transmembrane region" description="Helical" evidence="5">
    <location>
        <begin position="146"/>
        <end position="167"/>
    </location>
</feature>
<evidence type="ECO:0000256" key="2">
    <source>
        <dbReference type="ARBA" id="ARBA00022692"/>
    </source>
</evidence>
<keyword evidence="1 5" id="KW-1003">Cell membrane</keyword>
<evidence type="ECO:0000256" key="4">
    <source>
        <dbReference type="ARBA" id="ARBA00023136"/>
    </source>
</evidence>
<comment type="caution">
    <text evidence="6">The sequence shown here is derived from an EMBL/GenBank/DDBJ whole genome shotgun (WGS) entry which is preliminary data.</text>
</comment>
<keyword evidence="7" id="KW-1185">Reference proteome</keyword>
<dbReference type="InterPro" id="IPR009825">
    <property type="entry name" value="ECF_substrate-spec-like"/>
</dbReference>
<evidence type="ECO:0000256" key="5">
    <source>
        <dbReference type="HAMAP-Rule" id="MF_01572"/>
    </source>
</evidence>
<dbReference type="OrthoDB" id="4550662at2"/>
<dbReference type="HAMAP" id="MF_01572">
    <property type="entry name" value="UPF0397"/>
    <property type="match status" value="1"/>
</dbReference>
<dbReference type="Gene3D" id="1.10.1760.20">
    <property type="match status" value="1"/>
</dbReference>
<dbReference type="GO" id="GO:0005886">
    <property type="term" value="C:plasma membrane"/>
    <property type="evidence" value="ECO:0007669"/>
    <property type="project" value="UniProtKB-SubCell"/>
</dbReference>
<gene>
    <name evidence="6" type="ORF">RT41_GL000376</name>
</gene>
<dbReference type="Proteomes" id="UP000218181">
    <property type="component" value="Unassembled WGS sequence"/>
</dbReference>